<evidence type="ECO:0000256" key="1">
    <source>
        <dbReference type="ARBA" id="ARBA00004417"/>
    </source>
</evidence>
<evidence type="ECO:0000256" key="8">
    <source>
        <dbReference type="ARBA" id="ARBA00038852"/>
    </source>
</evidence>
<dbReference type="Proteomes" id="UP000253250">
    <property type="component" value="Unassembled WGS sequence"/>
</dbReference>
<name>A0A368HHU2_9GAMM</name>
<protein>
    <recommendedName>
        <fullName evidence="8">ABC-type dipeptide transporter</fullName>
        <ecNumber evidence="8">7.4.2.9</ecNumber>
    </recommendedName>
</protein>
<evidence type="ECO:0000313" key="12">
    <source>
        <dbReference type="Proteomes" id="UP000253250"/>
    </source>
</evidence>
<keyword evidence="5" id="KW-0547">Nucleotide-binding</keyword>
<sequence>MTTDRPVLAVSGLTLGVTRDRRARALVDDLSFEVARGEMLAFVGESGSGKSLTTAAIFGLLPSGIQRLAGSIRVNGTELTTLSDRRLRAWRGRDMGLIFQNPLTALSPSVGVQAQIAETYRVHKGGTRDAARARARALLAEVGLQALAAGPDHYPHQLSGGMRQRVMIALALVCDPALIIADEPTTALDVLIQAQILDLLARLQRERGLAVVFITHDLRLAARYADRILVLYAGCAVEEGDAAQFFTAPRHPYSRALRDAIPTIPSTGGRLAEIPGQPPGPEPLPTGCRFAPRCANVREDCRHTEPVMTHDGTRFACLHPYARTP</sequence>
<reference evidence="11 12" key="1">
    <citation type="submission" date="2018-02" db="EMBL/GenBank/DDBJ databases">
        <title>Insights into the biology of acidophilic members of the Acidiferrobacteraceae family derived from comparative genomic analyses.</title>
        <authorList>
            <person name="Issotta F."/>
            <person name="Thyssen C."/>
            <person name="Mena C."/>
            <person name="Moya A."/>
            <person name="Bellenberg S."/>
            <person name="Sproer C."/>
            <person name="Covarrubias P.C."/>
            <person name="Sand W."/>
            <person name="Quatrini R."/>
            <person name="Vera M."/>
        </authorList>
    </citation>
    <scope>NUCLEOTIDE SEQUENCE [LARGE SCALE GENOMIC DNA]</scope>
    <source>
        <strain evidence="12">m-1</strain>
    </source>
</reference>
<dbReference type="GO" id="GO:0005524">
    <property type="term" value="F:ATP binding"/>
    <property type="evidence" value="ECO:0007669"/>
    <property type="project" value="UniProtKB-KW"/>
</dbReference>
<dbReference type="NCBIfam" id="TIGR01727">
    <property type="entry name" value="oligo_HPY"/>
    <property type="match status" value="1"/>
</dbReference>
<evidence type="ECO:0000256" key="9">
    <source>
        <dbReference type="ARBA" id="ARBA00047356"/>
    </source>
</evidence>
<dbReference type="Pfam" id="PF00005">
    <property type="entry name" value="ABC_tran"/>
    <property type="match status" value="1"/>
</dbReference>
<evidence type="ECO:0000256" key="7">
    <source>
        <dbReference type="ARBA" id="ARBA00023136"/>
    </source>
</evidence>
<dbReference type="GO" id="GO:0016887">
    <property type="term" value="F:ATP hydrolysis activity"/>
    <property type="evidence" value="ECO:0007669"/>
    <property type="project" value="InterPro"/>
</dbReference>
<dbReference type="SUPFAM" id="SSF52540">
    <property type="entry name" value="P-loop containing nucleoside triphosphate hydrolases"/>
    <property type="match status" value="1"/>
</dbReference>
<organism evidence="11 12">
    <name type="scientific">Acidiferrobacter thiooxydans</name>
    <dbReference type="NCBI Taxonomy" id="163359"/>
    <lineage>
        <taxon>Bacteria</taxon>
        <taxon>Pseudomonadati</taxon>
        <taxon>Pseudomonadota</taxon>
        <taxon>Gammaproteobacteria</taxon>
        <taxon>Acidiferrobacterales</taxon>
        <taxon>Acidiferrobacteraceae</taxon>
        <taxon>Acidiferrobacter</taxon>
    </lineage>
</organism>
<evidence type="ECO:0000256" key="2">
    <source>
        <dbReference type="ARBA" id="ARBA00005417"/>
    </source>
</evidence>
<dbReference type="InterPro" id="IPR027417">
    <property type="entry name" value="P-loop_NTPase"/>
</dbReference>
<gene>
    <name evidence="11" type="ORF">C4900_14035</name>
</gene>
<dbReference type="Pfam" id="PF08352">
    <property type="entry name" value="oligo_HPY"/>
    <property type="match status" value="1"/>
</dbReference>
<dbReference type="SMART" id="SM00382">
    <property type="entry name" value="AAA"/>
    <property type="match status" value="1"/>
</dbReference>
<evidence type="ECO:0000256" key="5">
    <source>
        <dbReference type="ARBA" id="ARBA00022741"/>
    </source>
</evidence>
<dbReference type="EC" id="7.4.2.9" evidence="8"/>
<dbReference type="RefSeq" id="WP_114283295.1">
    <property type="nucleotide sequence ID" value="NZ_PSYR01000002.1"/>
</dbReference>
<dbReference type="InterPro" id="IPR003439">
    <property type="entry name" value="ABC_transporter-like_ATP-bd"/>
</dbReference>
<keyword evidence="7" id="KW-0472">Membrane</keyword>
<dbReference type="InterPro" id="IPR050388">
    <property type="entry name" value="ABC_Ni/Peptide_Import"/>
</dbReference>
<dbReference type="PROSITE" id="PS00211">
    <property type="entry name" value="ABC_TRANSPORTER_1"/>
    <property type="match status" value="1"/>
</dbReference>
<dbReference type="GO" id="GO:0055085">
    <property type="term" value="P:transmembrane transport"/>
    <property type="evidence" value="ECO:0007669"/>
    <property type="project" value="UniProtKB-ARBA"/>
</dbReference>
<evidence type="ECO:0000313" key="11">
    <source>
        <dbReference type="EMBL" id="RCN56862.1"/>
    </source>
</evidence>
<keyword evidence="3" id="KW-0813">Transport</keyword>
<evidence type="ECO:0000259" key="10">
    <source>
        <dbReference type="PROSITE" id="PS50893"/>
    </source>
</evidence>
<keyword evidence="4" id="KW-1003">Cell membrane</keyword>
<dbReference type="FunFam" id="3.40.50.300:FF:000016">
    <property type="entry name" value="Oligopeptide ABC transporter ATP-binding component"/>
    <property type="match status" value="1"/>
</dbReference>
<dbReference type="PANTHER" id="PTHR43297:SF2">
    <property type="entry name" value="DIPEPTIDE TRANSPORT ATP-BINDING PROTEIN DPPD"/>
    <property type="match status" value="1"/>
</dbReference>
<dbReference type="Gene3D" id="3.40.50.300">
    <property type="entry name" value="P-loop containing nucleotide triphosphate hydrolases"/>
    <property type="match status" value="1"/>
</dbReference>
<feature type="domain" description="ABC transporter" evidence="10">
    <location>
        <begin position="8"/>
        <end position="258"/>
    </location>
</feature>
<dbReference type="PANTHER" id="PTHR43297">
    <property type="entry name" value="OLIGOPEPTIDE TRANSPORT ATP-BINDING PROTEIN APPD"/>
    <property type="match status" value="1"/>
</dbReference>
<dbReference type="PROSITE" id="PS50893">
    <property type="entry name" value="ABC_TRANSPORTER_2"/>
    <property type="match status" value="1"/>
</dbReference>
<evidence type="ECO:0000256" key="6">
    <source>
        <dbReference type="ARBA" id="ARBA00022840"/>
    </source>
</evidence>
<dbReference type="EMBL" id="PSYR01000002">
    <property type="protein sequence ID" value="RCN56862.1"/>
    <property type="molecule type" value="Genomic_DNA"/>
</dbReference>
<comment type="caution">
    <text evidence="11">The sequence shown here is derived from an EMBL/GenBank/DDBJ whole genome shotgun (WGS) entry which is preliminary data.</text>
</comment>
<dbReference type="OrthoDB" id="9784450at2"/>
<dbReference type="InterPro" id="IPR017871">
    <property type="entry name" value="ABC_transporter-like_CS"/>
</dbReference>
<comment type="catalytic activity">
    <reaction evidence="9">
        <text>a dipeptide(out) + ATP + H2O = a dipeptide(in) + ADP + phosphate + H(+)</text>
        <dbReference type="Rhea" id="RHEA:23120"/>
        <dbReference type="ChEBI" id="CHEBI:15377"/>
        <dbReference type="ChEBI" id="CHEBI:15378"/>
        <dbReference type="ChEBI" id="CHEBI:30616"/>
        <dbReference type="ChEBI" id="CHEBI:43474"/>
        <dbReference type="ChEBI" id="CHEBI:90799"/>
        <dbReference type="ChEBI" id="CHEBI:456216"/>
        <dbReference type="EC" id="7.4.2.9"/>
    </reaction>
</comment>
<evidence type="ECO:0000256" key="3">
    <source>
        <dbReference type="ARBA" id="ARBA00022448"/>
    </source>
</evidence>
<comment type="subcellular location">
    <subcellularLocation>
        <location evidence="1">Cell inner membrane</location>
        <topology evidence="1">Peripheral membrane protein</topology>
    </subcellularLocation>
</comment>
<dbReference type="InterPro" id="IPR003593">
    <property type="entry name" value="AAA+_ATPase"/>
</dbReference>
<evidence type="ECO:0000256" key="4">
    <source>
        <dbReference type="ARBA" id="ARBA00022475"/>
    </source>
</evidence>
<dbReference type="AlphaFoldDB" id="A0A368HHU2"/>
<dbReference type="GO" id="GO:0005886">
    <property type="term" value="C:plasma membrane"/>
    <property type="evidence" value="ECO:0007669"/>
    <property type="project" value="UniProtKB-SubCell"/>
</dbReference>
<proteinExistence type="inferred from homology"/>
<comment type="similarity">
    <text evidence="2">Belongs to the ABC transporter superfamily.</text>
</comment>
<accession>A0A368HHU2</accession>
<keyword evidence="12" id="KW-1185">Reference proteome</keyword>
<dbReference type="InterPro" id="IPR013563">
    <property type="entry name" value="Oligopep_ABC_C"/>
</dbReference>
<keyword evidence="6 11" id="KW-0067">ATP-binding</keyword>
<dbReference type="CDD" id="cd03257">
    <property type="entry name" value="ABC_NikE_OppD_transporters"/>
    <property type="match status" value="1"/>
</dbReference>
<dbReference type="GO" id="GO:0015833">
    <property type="term" value="P:peptide transport"/>
    <property type="evidence" value="ECO:0007669"/>
    <property type="project" value="InterPro"/>
</dbReference>